<dbReference type="Gene3D" id="3.30.2060.10">
    <property type="entry name" value="Penicillin-binding protein 1b domain"/>
    <property type="match status" value="1"/>
</dbReference>
<dbReference type="SUPFAM" id="SSF52540">
    <property type="entry name" value="P-loop containing nucleoside triphosphate hydrolases"/>
    <property type="match status" value="3"/>
</dbReference>
<keyword evidence="1" id="KW-0963">Cytoplasm</keyword>
<keyword evidence="4" id="KW-0378">Hydrolase</keyword>
<dbReference type="PANTHER" id="PTHR47964:SF1">
    <property type="entry name" value="ATP-DEPENDENT DNA HELICASE HOMOLOG RECG, CHLOROPLASTIC"/>
    <property type="match status" value="1"/>
</dbReference>
<dbReference type="InterPro" id="IPR014001">
    <property type="entry name" value="Helicase_ATP-bd"/>
</dbReference>
<feature type="domain" description="Helicase C-terminal" evidence="10">
    <location>
        <begin position="738"/>
        <end position="888"/>
    </location>
</feature>
<dbReference type="PROSITE" id="PS51192">
    <property type="entry name" value="HELICASE_ATP_BIND_1"/>
    <property type="match status" value="1"/>
</dbReference>
<dbReference type="Pfam" id="PF02559">
    <property type="entry name" value="CarD_TRCF_RID"/>
    <property type="match status" value="1"/>
</dbReference>
<dbReference type="InterPro" id="IPR037235">
    <property type="entry name" value="TRCF-like_C_D7"/>
</dbReference>
<dbReference type="Gene3D" id="3.90.1150.50">
    <property type="entry name" value="Transcription-repair-coupling factor, D7 domain"/>
    <property type="match status" value="1"/>
</dbReference>
<dbReference type="InterPro" id="IPR047112">
    <property type="entry name" value="RecG/Mfd"/>
</dbReference>
<keyword evidence="2" id="KW-0547">Nucleotide-binding</keyword>
<dbReference type="GO" id="GO:0005524">
    <property type="term" value="F:ATP binding"/>
    <property type="evidence" value="ECO:0007669"/>
    <property type="project" value="UniProtKB-KW"/>
</dbReference>
<evidence type="ECO:0000256" key="2">
    <source>
        <dbReference type="ARBA" id="ARBA00022741"/>
    </source>
</evidence>
<protein>
    <recommendedName>
        <fullName evidence="12">Transcription-repair coupling factor</fullName>
    </recommendedName>
</protein>
<evidence type="ECO:0008006" key="12">
    <source>
        <dbReference type="Google" id="ProtNLM"/>
    </source>
</evidence>
<dbReference type="InterPro" id="IPR001650">
    <property type="entry name" value="Helicase_C-like"/>
</dbReference>
<evidence type="ECO:0000256" key="7">
    <source>
        <dbReference type="ARBA" id="ARBA00023125"/>
    </source>
</evidence>
<dbReference type="PROSITE" id="PS51194">
    <property type="entry name" value="HELICASE_CTER"/>
    <property type="match status" value="1"/>
</dbReference>
<dbReference type="Gene3D" id="3.40.50.300">
    <property type="entry name" value="P-loop containing nucleotide triphosphate hydrolases"/>
    <property type="match status" value="2"/>
</dbReference>
<dbReference type="AlphaFoldDB" id="K2AXC1"/>
<dbReference type="GO" id="GO:0003677">
    <property type="term" value="F:DNA binding"/>
    <property type="evidence" value="ECO:0007669"/>
    <property type="project" value="UniProtKB-KW"/>
</dbReference>
<evidence type="ECO:0000256" key="8">
    <source>
        <dbReference type="ARBA" id="ARBA00023204"/>
    </source>
</evidence>
<dbReference type="Pfam" id="PF17757">
    <property type="entry name" value="UvrB_inter"/>
    <property type="match status" value="1"/>
</dbReference>
<keyword evidence="3" id="KW-0227">DNA damage</keyword>
<keyword evidence="8" id="KW-0234">DNA repair</keyword>
<dbReference type="SMART" id="SM01058">
    <property type="entry name" value="CarD_TRCF"/>
    <property type="match status" value="1"/>
</dbReference>
<dbReference type="GO" id="GO:0016787">
    <property type="term" value="F:hydrolase activity"/>
    <property type="evidence" value="ECO:0007669"/>
    <property type="project" value="UniProtKB-KW"/>
</dbReference>
<dbReference type="SUPFAM" id="SSF143517">
    <property type="entry name" value="TRCF domain-like"/>
    <property type="match status" value="1"/>
</dbReference>
<dbReference type="EMBL" id="AMFJ01021630">
    <property type="protein sequence ID" value="EKD66417.1"/>
    <property type="molecule type" value="Genomic_DNA"/>
</dbReference>
<dbReference type="SUPFAM" id="SSF141259">
    <property type="entry name" value="CarD-like"/>
    <property type="match status" value="1"/>
</dbReference>
<evidence type="ECO:0000256" key="5">
    <source>
        <dbReference type="ARBA" id="ARBA00022806"/>
    </source>
</evidence>
<dbReference type="SMART" id="SM00982">
    <property type="entry name" value="TRCF"/>
    <property type="match status" value="1"/>
</dbReference>
<dbReference type="Pfam" id="PF00271">
    <property type="entry name" value="Helicase_C"/>
    <property type="match status" value="1"/>
</dbReference>
<dbReference type="Pfam" id="PF00270">
    <property type="entry name" value="DEAD"/>
    <property type="match status" value="1"/>
</dbReference>
<dbReference type="PANTHER" id="PTHR47964">
    <property type="entry name" value="ATP-DEPENDENT DNA HELICASE HOMOLOG RECG, CHLOROPLASTIC"/>
    <property type="match status" value="1"/>
</dbReference>
<dbReference type="Gene3D" id="2.40.10.170">
    <property type="match status" value="1"/>
</dbReference>
<evidence type="ECO:0000259" key="10">
    <source>
        <dbReference type="PROSITE" id="PS51194"/>
    </source>
</evidence>
<dbReference type="SMART" id="SM00490">
    <property type="entry name" value="HELICc"/>
    <property type="match status" value="1"/>
</dbReference>
<reference evidence="11" key="1">
    <citation type="journal article" date="2012" name="Science">
        <title>Fermentation, hydrogen, and sulfur metabolism in multiple uncultivated bacterial phyla.</title>
        <authorList>
            <person name="Wrighton K.C."/>
            <person name="Thomas B.C."/>
            <person name="Sharon I."/>
            <person name="Miller C.S."/>
            <person name="Castelle C.J."/>
            <person name="VerBerkmoes N.C."/>
            <person name="Wilkins M.J."/>
            <person name="Hettich R.L."/>
            <person name="Lipton M.S."/>
            <person name="Williams K.H."/>
            <person name="Long P.E."/>
            <person name="Banfield J.F."/>
        </authorList>
    </citation>
    <scope>NUCLEOTIDE SEQUENCE [LARGE SCALE GENOMIC DNA]</scope>
</reference>
<dbReference type="GO" id="GO:0006281">
    <property type="term" value="P:DNA repair"/>
    <property type="evidence" value="ECO:0007669"/>
    <property type="project" value="UniProtKB-KW"/>
</dbReference>
<evidence type="ECO:0000256" key="6">
    <source>
        <dbReference type="ARBA" id="ARBA00022840"/>
    </source>
</evidence>
<evidence type="ECO:0000313" key="11">
    <source>
        <dbReference type="EMBL" id="EKD66417.1"/>
    </source>
</evidence>
<keyword evidence="6" id="KW-0067">ATP-binding</keyword>
<evidence type="ECO:0000256" key="1">
    <source>
        <dbReference type="ARBA" id="ARBA00022490"/>
    </source>
</evidence>
<evidence type="ECO:0000256" key="4">
    <source>
        <dbReference type="ARBA" id="ARBA00022801"/>
    </source>
</evidence>
<gene>
    <name evidence="11" type="ORF">ACD_49C00044G0019</name>
</gene>
<dbReference type="InterPro" id="IPR027417">
    <property type="entry name" value="P-loop_NTPase"/>
</dbReference>
<proteinExistence type="predicted"/>
<dbReference type="InterPro" id="IPR041471">
    <property type="entry name" value="UvrB_inter"/>
</dbReference>
<feature type="domain" description="Helicase ATP-binding" evidence="9">
    <location>
        <begin position="535"/>
        <end position="713"/>
    </location>
</feature>
<keyword evidence="5" id="KW-0347">Helicase</keyword>
<organism evidence="11">
    <name type="scientific">uncultured bacterium</name>
    <name type="common">gcode 4</name>
    <dbReference type="NCBI Taxonomy" id="1234023"/>
    <lineage>
        <taxon>Bacteria</taxon>
        <taxon>environmental samples</taxon>
    </lineage>
</organism>
<dbReference type="GO" id="GO:0003678">
    <property type="term" value="F:DNA helicase activity"/>
    <property type="evidence" value="ECO:0007669"/>
    <property type="project" value="TreeGrafter"/>
</dbReference>
<name>K2AXC1_9BACT</name>
<sequence length="1069" mass="125827">MPKLTQNTTYINSWNAFSRAFLVKENLENKNLVVFDSSEDLRVFGKIWKFLGFGSYFVVEKLGDFMEFLNSGWWVFFGCGDIFNLPFVSEYELDKNTISIVKNEAQNSEEIIKKLLDFGYKYSSHLWKSGSYNKEWDILNIYPKMWNFGVKISFFWDEIDDIMELDFNNSKIIQKLDEFKITNSNYSGEKNKSTIIDNLDKYNKFFNKNSPLPLGEGLGVRAISGDKSGVRAFLIWLDFFDWISILQKNLNPIILSETPQESAVNLEISPFSVTTIQELIDILKSKNQVKIYTKNEKTITKFLEFNDITSNIEIIEIPASMRYLESFIMNNCYSNSQFCHSREGGNLLNIKKDSKYKEDSWINQEWQIIYICDDILSNIFIRKRSKKSLAKSLDLLLEIRPGDFIVHIDHWIGKFIWIILKDLSGIKREYIEIEYRENDKLFVPISELHRISKYIWNENPVLTRLSSAEWQKIMKNTEVEVERIAHELLEIYAKRNILKWFSFGEFREKEKIFKDSFSYKHTFDQEVAIKEILSDMEKSKPTDRLLVWDVGFGKTEVAMNAVYRSFLNGKQSAFISPLVILAYEHFESLKKRFADFGLKIEILTRVSTKKEETKILAGLANWEIDCIIGTHRLLSPDINFKNLGLIVIDEEHRFWVMDKEKLNKIKLWVNNETGLEISRPVSRIPPDILSLSATPIPRSLNFALNWIKDISIISTPPPKKQPIKTIVSKWSDDVILNSIKKEFERSGQVLFIHNRIATIETTKKYLEKLIWKNAKIVIVHGQMNWLEVEDRIMDFKNWKYNILLSTTVIENGVNFFNANTIIINEADKFGLSQIHQLRWRVGRWATESNCYLIYRKENLADDAKKRLITIVNNTHLGAGFEIAMKDLEIRWAWDILGIKQSGKSKETWLSLYLKLLENKIEELKTWNKIEWINCQIELGISYYISEDFFSSESDKLHFFRNIESIETISDLEFAHKTFIEWNDEVPEEFENLFLILKTRIILSQFWVISLKKAWTNYTFEFNKSTPADKVKEFLERFDDDRNFVLITIHKIKAETKHFKNDLEFLRSLV</sequence>
<dbReference type="InterPro" id="IPR011545">
    <property type="entry name" value="DEAD/DEAH_box_helicase_dom"/>
</dbReference>
<dbReference type="InterPro" id="IPR003711">
    <property type="entry name" value="CarD-like/TRCF_RID"/>
</dbReference>
<dbReference type="InterPro" id="IPR036101">
    <property type="entry name" value="CarD-like/TRCF_RID_sf"/>
</dbReference>
<keyword evidence="7" id="KW-0238">DNA-binding</keyword>
<dbReference type="Pfam" id="PF03461">
    <property type="entry name" value="TRCF"/>
    <property type="match status" value="1"/>
</dbReference>
<comment type="caution">
    <text evidence="11">The sequence shown here is derived from an EMBL/GenBank/DDBJ whole genome shotgun (WGS) entry which is preliminary data.</text>
</comment>
<evidence type="ECO:0000259" key="9">
    <source>
        <dbReference type="PROSITE" id="PS51192"/>
    </source>
</evidence>
<dbReference type="SMART" id="SM00487">
    <property type="entry name" value="DEXDc"/>
    <property type="match status" value="1"/>
</dbReference>
<accession>K2AXC1</accession>
<evidence type="ECO:0000256" key="3">
    <source>
        <dbReference type="ARBA" id="ARBA00022763"/>
    </source>
</evidence>
<dbReference type="InterPro" id="IPR005118">
    <property type="entry name" value="TRCF_C"/>
</dbReference>